<evidence type="ECO:0000256" key="1">
    <source>
        <dbReference type="SAM" id="Coils"/>
    </source>
</evidence>
<feature type="compositionally biased region" description="Basic and acidic residues" evidence="2">
    <location>
        <begin position="948"/>
        <end position="963"/>
    </location>
</feature>
<dbReference type="EMBL" id="LT160025">
    <property type="protein sequence ID" value="CXI09610.1"/>
    <property type="molecule type" value="Genomic_DNA"/>
</dbReference>
<feature type="compositionally biased region" description="Polar residues" evidence="2">
    <location>
        <begin position="1167"/>
        <end position="1178"/>
    </location>
</feature>
<accession>A0A122HY25</accession>
<feature type="compositionally biased region" description="Basic and acidic residues" evidence="2">
    <location>
        <begin position="837"/>
        <end position="870"/>
    </location>
</feature>
<evidence type="ECO:0000313" key="4">
    <source>
        <dbReference type="Proteomes" id="UP000069549"/>
    </source>
</evidence>
<sequence length="1443" mass="168474">MNEIKIKSSIKLQNNELHDIVAVVNLNDDEIVKKMASKKKELNDNLDFTNNLCSILKTDNELLDELSKNKNFRLKIKGKVKKRINNNFLKEYYEKDDILNNKPFEQDININPEFKKCISRNLKNFKGVKFYGKIKKVNDRTKHFLKHSQNYIIQESPYLRKQTNYKLTEECNKIFLRKINNICSKVGNQINNLSSFIRIKKKTIQKKKNIKKCKKNKLITNLRKIKKDKIMRKKWNNKKKVYERKESSVYSLKEGKSIKNKKQTEKLSKINQSPLSIRLNYEKNKLYFNCLFKNIKNKDKKEVLNDISMLDKKIIGSKSVCEIEEFVKNNKYVMKKNIKNIYNKKKDSNVYSCNNSIYSRKNNNYQNKRNSCHKYEETFMSLSENSENSENNNMFENESIDKDINFVYPLQNIEENEKKYIKYINVIRTYGNRKRSSLLNNTNKFEIKRNSKKLSNKTSLYLDNNDFEKQKKLMKKMVKDENQNMSIFLKFYPLINKEQINTNNILCYNTNQDIDINNIEFLKYNIKRESLISIHSEFSRNKSINEIDDDSKYYSNYNFEKKKKLSFMNKSYTNTIFKNNPNKIENYKIEKKTKSLSVVNILDKNKPENKIFIEKNKIKHNSLNSDKKLLTLNMSNIIDKTKEIDFINSKFSNNFLGSRNRSGPTISKRNVSIKNKYNDIKFGKNKMNENEQMLIGDNITEIKSINGNMDNNNPSFKNLNINNKPNLNNKNGEVKNDEIKNDEIKNDEIKNDEIKNDEIKNDEIKNDEIKNDEIKESAEKKEHNYNKQNNNIEFSENNKMIIKVVPKVCKSASKGVVVKNLVKKYESKNVVKQNVNESKKKEKDVNDNDATIDEKEKSEHNENDKNNDKFENCFKKINSKSKKSKQVDIQQTIEISLKDNDNEKSDENIVAKNNINKMLVKKMMPKIPSINKSMVKKNVILKTGKKETYDTEKVDKDSKKIEENDPESNSNKNVKNVECEEKTKSEINEMVLNKTKLETEKCDDKQKVKIHKEICLKKNAKNIPSLKDLKKEKDKNILIKTDNNINNINERKFIEKAVKKNIEKMLEKEEIEKDEESGKTLDPTDLSLFNRSETISKIMNLKLFSSVQENNKSEIVKNSQNNCNPLNQENRNDAIKRSFTFKSIEKMSIANSEKEKETREPHIDKGANTSSNDQEQNTSKVPSKIVISKKLTSKFSLKSNKNCIFKGNVEAVEKVEKNVEEIEQVEKKVEAVEKIEEKNETNYAEHKKKDNCVTKKSNILKDHLKAKMACLSKRNVEKALIKKNNFIKKLNTIKNILPLKELPIKNGNNVDTKNMNENIKTDENKNGDIQLDPDSIETDNTSVLTSSGNLDTAVCLINNSTKPVNSVNTHEEQIKNESNNEDKKINENINHVPSKPIIKIVPKFPKNVVSIPIKINLTKDVDSLKKIAKTKPPMLSKYKPKAA</sequence>
<proteinExistence type="predicted"/>
<dbReference type="Proteomes" id="UP000069549">
    <property type="component" value="Chromosome 5"/>
</dbReference>
<feature type="compositionally biased region" description="Basic and acidic residues" evidence="2">
    <location>
        <begin position="1152"/>
        <end position="1165"/>
    </location>
</feature>
<protein>
    <submittedName>
        <fullName evidence="3">Uncharacterized protein</fullName>
    </submittedName>
</protein>
<gene>
    <name evidence="3" type="ORF">PBK173_000080400</name>
</gene>
<evidence type="ECO:0000313" key="3">
    <source>
        <dbReference type="EMBL" id="CXI09610.1"/>
    </source>
</evidence>
<keyword evidence="1" id="KW-0175">Coiled coil</keyword>
<feature type="coiled-coil region" evidence="1">
    <location>
        <begin position="1208"/>
        <end position="1242"/>
    </location>
</feature>
<organism evidence="3 4">
    <name type="scientific">Plasmodium berghei</name>
    <dbReference type="NCBI Taxonomy" id="5821"/>
    <lineage>
        <taxon>Eukaryota</taxon>
        <taxon>Sar</taxon>
        <taxon>Alveolata</taxon>
        <taxon>Apicomplexa</taxon>
        <taxon>Aconoidasida</taxon>
        <taxon>Haemosporida</taxon>
        <taxon>Plasmodiidae</taxon>
        <taxon>Plasmodium</taxon>
        <taxon>Plasmodium (Vinckeia)</taxon>
    </lineage>
</organism>
<feature type="coiled-coil region" evidence="1">
    <location>
        <begin position="727"/>
        <end position="798"/>
    </location>
</feature>
<dbReference type="VEuPathDB" id="PlasmoDB:PBANKA_0510800"/>
<feature type="region of interest" description="Disordered" evidence="2">
    <location>
        <begin position="948"/>
        <end position="977"/>
    </location>
</feature>
<feature type="region of interest" description="Disordered" evidence="2">
    <location>
        <begin position="836"/>
        <end position="870"/>
    </location>
</feature>
<reference evidence="3 4" key="1">
    <citation type="submission" date="2016-02" db="EMBL/GenBank/DDBJ databases">
        <authorList>
            <consortium name="Pathogen Informatics"/>
        </authorList>
    </citation>
    <scope>NUCLEOTIDE SEQUENCE [LARGE SCALE GENOMIC DNA]</scope>
    <source>
        <strain evidence="3 4">K173</strain>
    </source>
</reference>
<feature type="region of interest" description="Disordered" evidence="2">
    <location>
        <begin position="1146"/>
        <end position="1182"/>
    </location>
</feature>
<name>A0A122HY25_PLABE</name>
<evidence type="ECO:0000256" key="2">
    <source>
        <dbReference type="SAM" id="MobiDB-lite"/>
    </source>
</evidence>